<evidence type="ECO:0000313" key="3">
    <source>
        <dbReference type="EMBL" id="QHT84915.1"/>
    </source>
</evidence>
<evidence type="ECO:0000256" key="1">
    <source>
        <dbReference type="SAM" id="Phobius"/>
    </source>
</evidence>
<dbReference type="GO" id="GO:0016779">
    <property type="term" value="F:nucleotidyltransferase activity"/>
    <property type="evidence" value="ECO:0007669"/>
    <property type="project" value="InterPro"/>
</dbReference>
<dbReference type="Gene3D" id="3.30.460.10">
    <property type="entry name" value="Beta Polymerase, domain 2"/>
    <property type="match status" value="1"/>
</dbReference>
<accession>A0A6C0HXR2</accession>
<dbReference type="SUPFAM" id="SSF81301">
    <property type="entry name" value="Nucleotidyltransferase"/>
    <property type="match status" value="1"/>
</dbReference>
<feature type="domain" description="Polymerase nucleotidyl transferase" evidence="2">
    <location>
        <begin position="14"/>
        <end position="83"/>
    </location>
</feature>
<keyword evidence="1" id="KW-1133">Transmembrane helix</keyword>
<dbReference type="AlphaFoldDB" id="A0A6C0HXR2"/>
<proteinExistence type="predicted"/>
<reference evidence="3" key="1">
    <citation type="journal article" date="2020" name="Nature">
        <title>Giant virus diversity and host interactions through global metagenomics.</title>
        <authorList>
            <person name="Schulz F."/>
            <person name="Roux S."/>
            <person name="Paez-Espino D."/>
            <person name="Jungbluth S."/>
            <person name="Walsh D.A."/>
            <person name="Denef V.J."/>
            <person name="McMahon K.D."/>
            <person name="Konstantinidis K.T."/>
            <person name="Eloe-Fadrosh E.A."/>
            <person name="Kyrpides N.C."/>
            <person name="Woyke T."/>
        </authorList>
    </citation>
    <scope>NUCLEOTIDE SEQUENCE</scope>
    <source>
        <strain evidence="3">GVMAG-M-3300023184-178</strain>
    </source>
</reference>
<name>A0A6C0HXR2_9ZZZZ</name>
<sequence>METTKNKLPDNINLFFKELSEYLNTKILYFGSVQRGDYFPGKSDIDVDIFTENEHSIMTKMQHFLNVDKHKFKRFAWRLNHNNTMAYGHKIMYKNKEHNFNVEFSIYNEKYRKCILKEHLAKTDLPFYAIWLLIILKIIYYNLHLLNYDIFKYLKRKVLTFGIGLPDDQFIVLDDSK</sequence>
<keyword evidence="1" id="KW-0472">Membrane</keyword>
<feature type="transmembrane region" description="Helical" evidence="1">
    <location>
        <begin position="125"/>
        <end position="143"/>
    </location>
</feature>
<evidence type="ECO:0000259" key="2">
    <source>
        <dbReference type="Pfam" id="PF01909"/>
    </source>
</evidence>
<organism evidence="3">
    <name type="scientific">viral metagenome</name>
    <dbReference type="NCBI Taxonomy" id="1070528"/>
    <lineage>
        <taxon>unclassified sequences</taxon>
        <taxon>metagenomes</taxon>
        <taxon>organismal metagenomes</taxon>
    </lineage>
</organism>
<dbReference type="InterPro" id="IPR043519">
    <property type="entry name" value="NT_sf"/>
</dbReference>
<dbReference type="Pfam" id="PF01909">
    <property type="entry name" value="NTP_transf_2"/>
    <property type="match status" value="1"/>
</dbReference>
<dbReference type="EMBL" id="MN740028">
    <property type="protein sequence ID" value="QHT84915.1"/>
    <property type="molecule type" value="Genomic_DNA"/>
</dbReference>
<dbReference type="InterPro" id="IPR002934">
    <property type="entry name" value="Polymerase_NTP_transf_dom"/>
</dbReference>
<keyword evidence="1" id="KW-0812">Transmembrane</keyword>
<protein>
    <recommendedName>
        <fullName evidence="2">Polymerase nucleotidyl transferase domain-containing protein</fullName>
    </recommendedName>
</protein>